<name>A0A0D3J7C8_EMIH1</name>
<comment type="cofactor">
    <cofactor evidence="1">
        <name>L-ascorbate</name>
        <dbReference type="ChEBI" id="CHEBI:38290"/>
    </cofactor>
</comment>
<feature type="domain" description="Fe2OG dioxygenase" evidence="8">
    <location>
        <begin position="124"/>
        <end position="216"/>
    </location>
</feature>
<evidence type="ECO:0000256" key="3">
    <source>
        <dbReference type="ARBA" id="ARBA00022964"/>
    </source>
</evidence>
<keyword evidence="4" id="KW-0560">Oxidoreductase</keyword>
<dbReference type="Proteomes" id="UP000013827">
    <property type="component" value="Unassembled WGS sequence"/>
</dbReference>
<dbReference type="AlphaFoldDB" id="A0A0D3J7C8"/>
<dbReference type="PROSITE" id="PS51471">
    <property type="entry name" value="FE2OG_OXY"/>
    <property type="match status" value="1"/>
</dbReference>
<feature type="signal peptide" evidence="7">
    <location>
        <begin position="1"/>
        <end position="19"/>
    </location>
</feature>
<proteinExistence type="predicted"/>
<dbReference type="Gene3D" id="2.60.120.620">
    <property type="entry name" value="q2cbj1_9rhob like domain"/>
    <property type="match status" value="1"/>
</dbReference>
<evidence type="ECO:0000256" key="5">
    <source>
        <dbReference type="ARBA" id="ARBA00023004"/>
    </source>
</evidence>
<keyword evidence="3" id="KW-0223">Dioxygenase</keyword>
<dbReference type="GO" id="GO:0016705">
    <property type="term" value="F:oxidoreductase activity, acting on paired donors, with incorporation or reduction of molecular oxygen"/>
    <property type="evidence" value="ECO:0007669"/>
    <property type="project" value="InterPro"/>
</dbReference>
<evidence type="ECO:0000256" key="1">
    <source>
        <dbReference type="ARBA" id="ARBA00001961"/>
    </source>
</evidence>
<feature type="chain" id="PRO_5044246985" description="Fe2OG dioxygenase domain-containing protein" evidence="7">
    <location>
        <begin position="20"/>
        <end position="340"/>
    </location>
</feature>
<dbReference type="EnsemblProtists" id="EOD19413">
    <property type="protein sequence ID" value="EOD19413"/>
    <property type="gene ID" value="EMIHUDRAFT_242851"/>
</dbReference>
<evidence type="ECO:0000256" key="2">
    <source>
        <dbReference type="ARBA" id="ARBA00022723"/>
    </source>
</evidence>
<evidence type="ECO:0000256" key="4">
    <source>
        <dbReference type="ARBA" id="ARBA00023002"/>
    </source>
</evidence>
<dbReference type="GO" id="GO:0051213">
    <property type="term" value="F:dioxygenase activity"/>
    <property type="evidence" value="ECO:0007669"/>
    <property type="project" value="UniProtKB-KW"/>
</dbReference>
<organism evidence="9 10">
    <name type="scientific">Emiliania huxleyi (strain CCMP1516)</name>
    <dbReference type="NCBI Taxonomy" id="280463"/>
    <lineage>
        <taxon>Eukaryota</taxon>
        <taxon>Haptista</taxon>
        <taxon>Haptophyta</taxon>
        <taxon>Prymnesiophyceae</taxon>
        <taxon>Isochrysidales</taxon>
        <taxon>Noelaerhabdaceae</taxon>
        <taxon>Emiliania</taxon>
    </lineage>
</organism>
<dbReference type="InterPro" id="IPR005123">
    <property type="entry name" value="Oxoglu/Fe-dep_dioxygenase_dom"/>
</dbReference>
<evidence type="ECO:0000259" key="8">
    <source>
        <dbReference type="PROSITE" id="PS51471"/>
    </source>
</evidence>
<reference evidence="10" key="1">
    <citation type="journal article" date="2013" name="Nature">
        <title>Pan genome of the phytoplankton Emiliania underpins its global distribution.</title>
        <authorList>
            <person name="Read B.A."/>
            <person name="Kegel J."/>
            <person name="Klute M.J."/>
            <person name="Kuo A."/>
            <person name="Lefebvre S.C."/>
            <person name="Maumus F."/>
            <person name="Mayer C."/>
            <person name="Miller J."/>
            <person name="Monier A."/>
            <person name="Salamov A."/>
            <person name="Young J."/>
            <person name="Aguilar M."/>
            <person name="Claverie J.M."/>
            <person name="Frickenhaus S."/>
            <person name="Gonzalez K."/>
            <person name="Herman E.K."/>
            <person name="Lin Y.C."/>
            <person name="Napier J."/>
            <person name="Ogata H."/>
            <person name="Sarno A.F."/>
            <person name="Shmutz J."/>
            <person name="Schroeder D."/>
            <person name="de Vargas C."/>
            <person name="Verret F."/>
            <person name="von Dassow P."/>
            <person name="Valentin K."/>
            <person name="Van de Peer Y."/>
            <person name="Wheeler G."/>
            <person name="Dacks J.B."/>
            <person name="Delwiche C.F."/>
            <person name="Dyhrman S.T."/>
            <person name="Glockner G."/>
            <person name="John U."/>
            <person name="Richards T."/>
            <person name="Worden A.Z."/>
            <person name="Zhang X."/>
            <person name="Grigoriev I.V."/>
            <person name="Allen A.E."/>
            <person name="Bidle K."/>
            <person name="Borodovsky M."/>
            <person name="Bowler C."/>
            <person name="Brownlee C."/>
            <person name="Cock J.M."/>
            <person name="Elias M."/>
            <person name="Gladyshev V.N."/>
            <person name="Groth M."/>
            <person name="Guda C."/>
            <person name="Hadaegh A."/>
            <person name="Iglesias-Rodriguez M.D."/>
            <person name="Jenkins J."/>
            <person name="Jones B.M."/>
            <person name="Lawson T."/>
            <person name="Leese F."/>
            <person name="Lindquist E."/>
            <person name="Lobanov A."/>
            <person name="Lomsadze A."/>
            <person name="Malik S.B."/>
            <person name="Marsh M.E."/>
            <person name="Mackinder L."/>
            <person name="Mock T."/>
            <person name="Mueller-Roeber B."/>
            <person name="Pagarete A."/>
            <person name="Parker M."/>
            <person name="Probert I."/>
            <person name="Quesneville H."/>
            <person name="Raines C."/>
            <person name="Rensing S.A."/>
            <person name="Riano-Pachon D.M."/>
            <person name="Richier S."/>
            <person name="Rokitta S."/>
            <person name="Shiraiwa Y."/>
            <person name="Soanes D.M."/>
            <person name="van der Giezen M."/>
            <person name="Wahlund T.M."/>
            <person name="Williams B."/>
            <person name="Wilson W."/>
            <person name="Wolfe G."/>
            <person name="Wurch L.L."/>
        </authorList>
    </citation>
    <scope>NUCLEOTIDE SEQUENCE</scope>
</reference>
<keyword evidence="2" id="KW-0479">Metal-binding</keyword>
<dbReference type="eggNOG" id="KOG1971">
    <property type="taxonomic scope" value="Eukaryota"/>
</dbReference>
<dbReference type="SMART" id="SM00702">
    <property type="entry name" value="P4Hc"/>
    <property type="match status" value="1"/>
</dbReference>
<dbReference type="RefSeq" id="XP_005771842.1">
    <property type="nucleotide sequence ID" value="XM_005771785.1"/>
</dbReference>
<protein>
    <recommendedName>
        <fullName evidence="8">Fe2OG dioxygenase domain-containing protein</fullName>
    </recommendedName>
</protein>
<evidence type="ECO:0000313" key="9">
    <source>
        <dbReference type="EnsemblProtists" id="EOD19413"/>
    </source>
</evidence>
<feature type="region of interest" description="Disordered" evidence="6">
    <location>
        <begin position="229"/>
        <end position="249"/>
    </location>
</feature>
<sequence length="340" mass="36959">MQCGRLLLLLLLSAAHGRASSTAAPRFAGYRSIASPDGHMLISKGARDWTQLVGVRPLLSESTRRRLLGDITRPGFEWTVDRHANFPTTDVEVHALPWLDAEMAALLEAEILPSIERLFATDQRRLFVRDQFVVKYSGGGGGQASLGSHFDESCFSFVIQLNDPGEFTGGGTLFAHATEALSVPQGHCLLFCGYQHHEGVAVTEGCRYILTGFVDLRDEDEKVRPFYGTLPGELPRPHGAGSHDFPSPHLPTNLARLQRAYGGAAGTELLEAIAHQPPALPHVDTERLASRCANFLQSGLVPDEKFYQFLQATVGDGTREDESGRRGRAGACPSEVTATI</sequence>
<reference evidence="9" key="2">
    <citation type="submission" date="2024-10" db="UniProtKB">
        <authorList>
            <consortium name="EnsemblProtists"/>
        </authorList>
    </citation>
    <scope>IDENTIFICATION</scope>
</reference>
<keyword evidence="7" id="KW-0732">Signal</keyword>
<keyword evidence="10" id="KW-1185">Reference proteome</keyword>
<keyword evidence="5" id="KW-0408">Iron</keyword>
<feature type="region of interest" description="Disordered" evidence="6">
    <location>
        <begin position="316"/>
        <end position="340"/>
    </location>
</feature>
<evidence type="ECO:0000313" key="10">
    <source>
        <dbReference type="Proteomes" id="UP000013827"/>
    </source>
</evidence>
<dbReference type="HOGENOM" id="CLU_817429_0_0_1"/>
<dbReference type="PaxDb" id="2903-EOD19413"/>
<dbReference type="GO" id="GO:0031418">
    <property type="term" value="F:L-ascorbic acid binding"/>
    <property type="evidence" value="ECO:0007669"/>
    <property type="project" value="InterPro"/>
</dbReference>
<evidence type="ECO:0000256" key="7">
    <source>
        <dbReference type="SAM" id="SignalP"/>
    </source>
</evidence>
<evidence type="ECO:0000256" key="6">
    <source>
        <dbReference type="SAM" id="MobiDB-lite"/>
    </source>
</evidence>
<dbReference type="InterPro" id="IPR006620">
    <property type="entry name" value="Pro_4_hyd_alph"/>
</dbReference>
<accession>A0A0D3J7C8</accession>
<dbReference type="KEGG" id="ehx:EMIHUDRAFT_242851"/>
<dbReference type="GO" id="GO:0005506">
    <property type="term" value="F:iron ion binding"/>
    <property type="evidence" value="ECO:0007669"/>
    <property type="project" value="InterPro"/>
</dbReference>
<dbReference type="GeneID" id="17264958"/>